<evidence type="ECO:0000256" key="1">
    <source>
        <dbReference type="SAM" id="Coils"/>
    </source>
</evidence>
<evidence type="ECO:0000313" key="4">
    <source>
        <dbReference type="Proteomes" id="UP000199227"/>
    </source>
</evidence>
<keyword evidence="4" id="KW-1185">Reference proteome</keyword>
<dbReference type="InterPro" id="IPR011992">
    <property type="entry name" value="EF-hand-dom_pair"/>
</dbReference>
<sequence length="253" mass="29040">MRIDSAGSYGSFENLYKDRVSISKDTLDEAKRIDRSADEAIVIFDKQIISLKQDTLNTLQDIYKNDFIERDGIFIAKGVAKDYLNKISNFVLNDLKVAEADKNRDGVISVAESLDLKRVVNLQNGSLDRARDHLPSEIVKEMSTDNSYFMSTSEIIDLHINIDKNRDGKVTVDEIVEDMAQRAGSEDRYEDILEKLQKELEKLQKELGRLNQELQLSVDDNRKEMLLKQIRFVSTKMNTVIAEIEEIMEQLSK</sequence>
<dbReference type="STRING" id="223786.SAMN05216234_1664"/>
<proteinExistence type="predicted"/>
<dbReference type="InterPro" id="IPR018247">
    <property type="entry name" value="EF_Hand_1_Ca_BS"/>
</dbReference>
<accession>A0A1I5UMZ5</accession>
<organism evidence="3 4">
    <name type="scientific">Hydrogenimonas thermophila</name>
    <dbReference type="NCBI Taxonomy" id="223786"/>
    <lineage>
        <taxon>Bacteria</taxon>
        <taxon>Pseudomonadati</taxon>
        <taxon>Campylobacterota</taxon>
        <taxon>Epsilonproteobacteria</taxon>
        <taxon>Campylobacterales</taxon>
        <taxon>Hydrogenimonadaceae</taxon>
        <taxon>Hydrogenimonas</taxon>
    </lineage>
</organism>
<gene>
    <name evidence="3" type="ORF">SAMN05216234_1664</name>
</gene>
<dbReference type="EMBL" id="FOXB01000066">
    <property type="protein sequence ID" value="SFP96681.1"/>
    <property type="molecule type" value="Genomic_DNA"/>
</dbReference>
<dbReference type="Proteomes" id="UP000199227">
    <property type="component" value="Unassembled WGS sequence"/>
</dbReference>
<feature type="domain" description="EF-hand" evidence="2">
    <location>
        <begin position="150"/>
        <end position="185"/>
    </location>
</feature>
<dbReference type="AlphaFoldDB" id="A0A1I5UMZ5"/>
<dbReference type="GO" id="GO:0005509">
    <property type="term" value="F:calcium ion binding"/>
    <property type="evidence" value="ECO:0007669"/>
    <property type="project" value="InterPro"/>
</dbReference>
<evidence type="ECO:0000259" key="2">
    <source>
        <dbReference type="PROSITE" id="PS50222"/>
    </source>
</evidence>
<dbReference type="Pfam" id="PF13202">
    <property type="entry name" value="EF-hand_5"/>
    <property type="match status" value="2"/>
</dbReference>
<feature type="coiled-coil region" evidence="1">
    <location>
        <begin position="186"/>
        <end position="220"/>
    </location>
</feature>
<dbReference type="InterPro" id="IPR002048">
    <property type="entry name" value="EF_hand_dom"/>
</dbReference>
<name>A0A1I5UMZ5_9BACT</name>
<evidence type="ECO:0000313" key="3">
    <source>
        <dbReference type="EMBL" id="SFP96681.1"/>
    </source>
</evidence>
<dbReference type="PROSITE" id="PS00018">
    <property type="entry name" value="EF_HAND_1"/>
    <property type="match status" value="1"/>
</dbReference>
<reference evidence="3 4" key="1">
    <citation type="submission" date="2016-10" db="EMBL/GenBank/DDBJ databases">
        <authorList>
            <person name="de Groot N.N."/>
        </authorList>
    </citation>
    <scope>NUCLEOTIDE SEQUENCE [LARGE SCALE GENOMIC DNA]</scope>
    <source>
        <strain evidence="3 4">EP1-55-1</strain>
    </source>
</reference>
<dbReference type="Gene3D" id="1.10.238.10">
    <property type="entry name" value="EF-hand"/>
    <property type="match status" value="1"/>
</dbReference>
<keyword evidence="1" id="KW-0175">Coiled coil</keyword>
<dbReference type="SUPFAM" id="SSF47473">
    <property type="entry name" value="EF-hand"/>
    <property type="match status" value="1"/>
</dbReference>
<dbReference type="RefSeq" id="WP_092914237.1">
    <property type="nucleotide sequence ID" value="NZ_CP136592.1"/>
</dbReference>
<protein>
    <submittedName>
        <fullName evidence="3">EF hand</fullName>
    </submittedName>
</protein>
<dbReference type="PROSITE" id="PS50222">
    <property type="entry name" value="EF_HAND_2"/>
    <property type="match status" value="1"/>
</dbReference>